<feature type="compositionally biased region" description="Basic residues" evidence="1">
    <location>
        <begin position="435"/>
        <end position="444"/>
    </location>
</feature>
<evidence type="ECO:0000313" key="2">
    <source>
        <dbReference type="EMBL" id="KAK3281040.1"/>
    </source>
</evidence>
<comment type="caution">
    <text evidence="2">The sequence shown here is derived from an EMBL/GenBank/DDBJ whole genome shotgun (WGS) entry which is preliminary data.</text>
</comment>
<feature type="region of interest" description="Disordered" evidence="1">
    <location>
        <begin position="932"/>
        <end position="1007"/>
    </location>
</feature>
<name>A0AAE0GN66_9CHLO</name>
<evidence type="ECO:0000313" key="3">
    <source>
        <dbReference type="Proteomes" id="UP001190700"/>
    </source>
</evidence>
<feature type="region of interest" description="Disordered" evidence="1">
    <location>
        <begin position="349"/>
        <end position="454"/>
    </location>
</feature>
<accession>A0AAE0GN66</accession>
<organism evidence="2 3">
    <name type="scientific">Cymbomonas tetramitiformis</name>
    <dbReference type="NCBI Taxonomy" id="36881"/>
    <lineage>
        <taxon>Eukaryota</taxon>
        <taxon>Viridiplantae</taxon>
        <taxon>Chlorophyta</taxon>
        <taxon>Pyramimonadophyceae</taxon>
        <taxon>Pyramimonadales</taxon>
        <taxon>Pyramimonadaceae</taxon>
        <taxon>Cymbomonas</taxon>
    </lineage>
</organism>
<evidence type="ECO:0000256" key="1">
    <source>
        <dbReference type="SAM" id="MobiDB-lite"/>
    </source>
</evidence>
<feature type="region of interest" description="Disordered" evidence="1">
    <location>
        <begin position="167"/>
        <end position="252"/>
    </location>
</feature>
<feature type="region of interest" description="Disordered" evidence="1">
    <location>
        <begin position="1"/>
        <end position="39"/>
    </location>
</feature>
<feature type="compositionally biased region" description="Low complexity" evidence="1">
    <location>
        <begin position="220"/>
        <end position="236"/>
    </location>
</feature>
<feature type="compositionally biased region" description="Basic and acidic residues" evidence="1">
    <location>
        <begin position="535"/>
        <end position="560"/>
    </location>
</feature>
<proteinExistence type="predicted"/>
<reference evidence="2 3" key="1">
    <citation type="journal article" date="2015" name="Genome Biol. Evol.">
        <title>Comparative Genomics of a Bacterivorous Green Alga Reveals Evolutionary Causalities and Consequences of Phago-Mixotrophic Mode of Nutrition.</title>
        <authorList>
            <person name="Burns J.A."/>
            <person name="Paasch A."/>
            <person name="Narechania A."/>
            <person name="Kim E."/>
        </authorList>
    </citation>
    <scope>NUCLEOTIDE SEQUENCE [LARGE SCALE GENOMIC DNA]</scope>
    <source>
        <strain evidence="2 3">PLY_AMNH</strain>
    </source>
</reference>
<dbReference type="AlphaFoldDB" id="A0AAE0GN66"/>
<sequence>MASSTAPAFEARGAYNPEDAAAGPVQLHKPEVVSSPPPVAHQTLLTSHETATGVSGTETFTEATEGEQNPPEVPASTELSAVEAATAFRKRRTSRWRLLSLAQASAGEFLSLIGAKPSEASSSSENSSTVVPPLLDTSVESLQNNPALHVVEESQASPAMSNYYSPCAPSQGAASPTASPLLSPAASEDPLITSQDYLSAEDGTSSERSAHRTGCHRTAEPAASASSTSRETAEAPFQGVARPSRQSVSGITEFKLPVTPSEGNAEMLIRDGESLGAWSSSHESLQEVSGLSPDFHSAADDLPEFSSPVPSLCGGQEGSSGTASYPHADPAENEAGIVLEQLDSSAMARRRLSREKASQRTEMWRSEEVELVSPQDEGMEQNHKRRPPRKSRVRPPRMSQPHLSPAVAAGAAGAAGSFWPKPRNEPTEAAPPGVRRNRVRRHSHHGGDFFESEPTEDVQMGMHDKVAAKDSRADGWAKYGFNQAASDGASRVGSDWPIPKDVWEQSVAFGRNKTGGFNLYSARKPRLSSSGASEDSLRNSEAYDERKDPHAVLLRSDKGSGSKPRFIPTVPSAKSSAERAPPMDWRPREGAEDLTKLRASYDKKLDKKLEAKAKVNARVKEAMENVSPKQKKQHSLRAKWKFASFETIHQQAQPDSHLYIPTVSAGTGGRKYAVPMMNLDMIKQTQDSTSIQKVKDVTHNSIWHPVSDISVLCPTLPEAVQSEEELLGLHMETRAQSAPRLHKAEENNLGIIVRDAVPVSRPQTAGMYAQGRNLSSETQGRVSVNTSAGFRGQSKRYTRHVTAGEASLRESWHSGVPLTRKVPPTDLRRSFEVERPPIAPRNRVPRYSQQSHHRFYQTTQEHWRAQAPNLGEWAGAGRQAGKASNSSLAQQEEERVRVYNALQDHYRHTMLSPRHQRPVPVANVHVDVPQQGAVASRKPRHSHTESQRGSIDSGIARKSFPGFRSHDDNSPFLEMLSQQRKTEAQGHIQKRGYQQQQRAKASPAMSVTGTHVQAIWPNGDKVVHHPR</sequence>
<feature type="region of interest" description="Disordered" evidence="1">
    <location>
        <begin position="514"/>
        <end position="591"/>
    </location>
</feature>
<dbReference type="Proteomes" id="UP001190700">
    <property type="component" value="Unassembled WGS sequence"/>
</dbReference>
<dbReference type="EMBL" id="LGRX02004074">
    <property type="protein sequence ID" value="KAK3281040.1"/>
    <property type="molecule type" value="Genomic_DNA"/>
</dbReference>
<feature type="compositionally biased region" description="Basic residues" evidence="1">
    <location>
        <begin position="383"/>
        <end position="395"/>
    </location>
</feature>
<feature type="compositionally biased region" description="Low complexity" evidence="1">
    <location>
        <begin position="406"/>
        <end position="416"/>
    </location>
</feature>
<feature type="compositionally biased region" description="Polar residues" evidence="1">
    <location>
        <begin position="992"/>
        <end position="1007"/>
    </location>
</feature>
<feature type="compositionally biased region" description="Polar residues" evidence="1">
    <location>
        <begin position="192"/>
        <end position="207"/>
    </location>
</feature>
<feature type="compositionally biased region" description="Basic and acidic residues" evidence="1">
    <location>
        <begin position="354"/>
        <end position="368"/>
    </location>
</feature>
<keyword evidence="3" id="KW-1185">Reference proteome</keyword>
<gene>
    <name evidence="2" type="ORF">CYMTET_11152</name>
</gene>
<protein>
    <submittedName>
        <fullName evidence="2">Uncharacterized protein</fullName>
    </submittedName>
</protein>